<dbReference type="FunFam" id="3.20.20.140:FF:000059">
    <property type="entry name" value="Histidinol-phosphatase"/>
    <property type="match status" value="1"/>
</dbReference>
<evidence type="ECO:0000259" key="9">
    <source>
        <dbReference type="Pfam" id="PF02811"/>
    </source>
</evidence>
<dbReference type="OrthoDB" id="5957391at2759"/>
<evidence type="ECO:0000256" key="6">
    <source>
        <dbReference type="ARBA" id="ARBA00023102"/>
    </source>
</evidence>
<dbReference type="NCBIfam" id="TIGR01856">
    <property type="entry name" value="hisJ_fam"/>
    <property type="match status" value="1"/>
</dbReference>
<dbReference type="SUPFAM" id="SSF89550">
    <property type="entry name" value="PHP domain-like"/>
    <property type="match status" value="1"/>
</dbReference>
<evidence type="ECO:0000256" key="1">
    <source>
        <dbReference type="ARBA" id="ARBA00004970"/>
    </source>
</evidence>
<organism evidence="10 11">
    <name type="scientific">Cladophialophora yegresii CBS 114405</name>
    <dbReference type="NCBI Taxonomy" id="1182544"/>
    <lineage>
        <taxon>Eukaryota</taxon>
        <taxon>Fungi</taxon>
        <taxon>Dikarya</taxon>
        <taxon>Ascomycota</taxon>
        <taxon>Pezizomycotina</taxon>
        <taxon>Eurotiomycetes</taxon>
        <taxon>Chaetothyriomycetidae</taxon>
        <taxon>Chaetothyriales</taxon>
        <taxon>Herpotrichiellaceae</taxon>
        <taxon>Cladophialophora</taxon>
    </lineage>
</organism>
<dbReference type="GO" id="GO:0000105">
    <property type="term" value="P:L-histidine biosynthetic process"/>
    <property type="evidence" value="ECO:0007669"/>
    <property type="project" value="UniProtKB-UniRule"/>
</dbReference>
<dbReference type="InterPro" id="IPR016195">
    <property type="entry name" value="Pol/histidinol_Pase-like"/>
</dbReference>
<dbReference type="RefSeq" id="XP_007757770.1">
    <property type="nucleotide sequence ID" value="XM_007759580.1"/>
</dbReference>
<evidence type="ECO:0000313" key="11">
    <source>
        <dbReference type="Proteomes" id="UP000019473"/>
    </source>
</evidence>
<dbReference type="UniPathway" id="UPA00031">
    <property type="reaction ID" value="UER00013"/>
</dbReference>
<keyword evidence="11" id="KW-1185">Reference proteome</keyword>
<protein>
    <recommendedName>
        <fullName evidence="3 8">Histidinol-phosphatase</fullName>
        <shortName evidence="8">HolPase</shortName>
        <ecNumber evidence="3 8">3.1.3.15</ecNumber>
    </recommendedName>
</protein>
<dbReference type="Proteomes" id="UP000019473">
    <property type="component" value="Unassembled WGS sequence"/>
</dbReference>
<sequence>MPHSHHSHSGQFCPGHARDSLESIVQHAISRQMTVFALTEHMPRHDLDRYPEEVGTTLEQQLANEEAYIKEAHRLRGKYKSQIQIPIGFEAEWIRPESQELIEASIQKHPYDFFIGSVHHVHTVPIDYDHEVYRGARSKAGGTDERLFEDYFDAQYAMLKAVKPPVVGHFDLIRLKSDDPNACFESMQGVWSRIQRNLDLISGYGGILEINSSAVRKGMHEPYPKAEICQAALARKIRFCLSDDSHGIDQIAHSYGQVLQFLDKMDIRSVTFLKHCESPGATEKKGSTDERFPNLQVECLDVKELKETEFRRFKKTA</sequence>
<dbReference type="VEuPathDB" id="FungiDB:A1O7_05571"/>
<feature type="domain" description="PHP" evidence="9">
    <location>
        <begin position="5"/>
        <end position="213"/>
    </location>
</feature>
<dbReference type="STRING" id="1182544.W9VQY6"/>
<comment type="similarity">
    <text evidence="2 8">Belongs to the PHP hydrolase family. HisK subfamily.</text>
</comment>
<dbReference type="GeneID" id="19180155"/>
<dbReference type="GO" id="GO:0005737">
    <property type="term" value="C:cytoplasm"/>
    <property type="evidence" value="ECO:0007669"/>
    <property type="project" value="TreeGrafter"/>
</dbReference>
<evidence type="ECO:0000256" key="8">
    <source>
        <dbReference type="RuleBase" id="RU366003"/>
    </source>
</evidence>
<keyword evidence="5 8" id="KW-0378">Hydrolase</keyword>
<dbReference type="Pfam" id="PF02811">
    <property type="entry name" value="PHP"/>
    <property type="match status" value="1"/>
</dbReference>
<comment type="caution">
    <text evidence="10">The sequence shown here is derived from an EMBL/GenBank/DDBJ whole genome shotgun (WGS) entry which is preliminary data.</text>
</comment>
<dbReference type="HOGENOM" id="CLU_054611_0_1_1"/>
<gene>
    <name evidence="10" type="ORF">A1O7_05571</name>
</gene>
<evidence type="ECO:0000256" key="5">
    <source>
        <dbReference type="ARBA" id="ARBA00022801"/>
    </source>
</evidence>
<dbReference type="GO" id="GO:0004401">
    <property type="term" value="F:histidinol-phosphatase activity"/>
    <property type="evidence" value="ECO:0007669"/>
    <property type="project" value="UniProtKB-UniRule"/>
</dbReference>
<dbReference type="Gene3D" id="3.20.20.140">
    <property type="entry name" value="Metal-dependent hydrolases"/>
    <property type="match status" value="1"/>
</dbReference>
<evidence type="ECO:0000313" key="10">
    <source>
        <dbReference type="EMBL" id="EXJ58147.1"/>
    </source>
</evidence>
<dbReference type="PANTHER" id="PTHR21039">
    <property type="entry name" value="HISTIDINOL PHOSPHATASE-RELATED"/>
    <property type="match status" value="1"/>
</dbReference>
<proteinExistence type="inferred from homology"/>
<dbReference type="InterPro" id="IPR004013">
    <property type="entry name" value="PHP_dom"/>
</dbReference>
<dbReference type="CDD" id="cd12110">
    <property type="entry name" value="PHP_HisPPase_Hisj_like"/>
    <property type="match status" value="1"/>
</dbReference>
<dbReference type="EMBL" id="AMGW01000004">
    <property type="protein sequence ID" value="EXJ58147.1"/>
    <property type="molecule type" value="Genomic_DNA"/>
</dbReference>
<accession>W9VQY6</accession>
<evidence type="ECO:0000256" key="7">
    <source>
        <dbReference type="ARBA" id="ARBA00049158"/>
    </source>
</evidence>
<comment type="catalytic activity">
    <reaction evidence="7 8">
        <text>L-histidinol phosphate + H2O = L-histidinol + phosphate</text>
        <dbReference type="Rhea" id="RHEA:14465"/>
        <dbReference type="ChEBI" id="CHEBI:15377"/>
        <dbReference type="ChEBI" id="CHEBI:43474"/>
        <dbReference type="ChEBI" id="CHEBI:57699"/>
        <dbReference type="ChEBI" id="CHEBI:57980"/>
        <dbReference type="EC" id="3.1.3.15"/>
    </reaction>
</comment>
<dbReference type="AlphaFoldDB" id="W9VQY6"/>
<evidence type="ECO:0000256" key="3">
    <source>
        <dbReference type="ARBA" id="ARBA00013085"/>
    </source>
</evidence>
<dbReference type="eggNOG" id="ENOG502RXUQ">
    <property type="taxonomic scope" value="Eukaryota"/>
</dbReference>
<dbReference type="PANTHER" id="PTHR21039:SF0">
    <property type="entry name" value="HISTIDINOL-PHOSPHATASE"/>
    <property type="match status" value="1"/>
</dbReference>
<evidence type="ECO:0000256" key="2">
    <source>
        <dbReference type="ARBA" id="ARBA00009152"/>
    </source>
</evidence>
<dbReference type="InterPro" id="IPR010140">
    <property type="entry name" value="Histidinol_P_phosphatase_HisJ"/>
</dbReference>
<name>W9VQY6_9EURO</name>
<dbReference type="EC" id="3.1.3.15" evidence="3 8"/>
<evidence type="ECO:0000256" key="4">
    <source>
        <dbReference type="ARBA" id="ARBA00022605"/>
    </source>
</evidence>
<comment type="pathway">
    <text evidence="1 8">Amino-acid biosynthesis; L-histidine biosynthesis; L-histidine from 5-phospho-alpha-D-ribose 1-diphosphate: step 8/9.</text>
</comment>
<keyword evidence="6 8" id="KW-0368">Histidine biosynthesis</keyword>
<keyword evidence="4 8" id="KW-0028">Amino-acid biosynthesis</keyword>
<reference evidence="10 11" key="1">
    <citation type="submission" date="2013-03" db="EMBL/GenBank/DDBJ databases">
        <title>The Genome Sequence of Cladophialophora yegresii CBS 114405.</title>
        <authorList>
            <consortium name="The Broad Institute Genomics Platform"/>
            <person name="Cuomo C."/>
            <person name="de Hoog S."/>
            <person name="Gorbushina A."/>
            <person name="Walker B."/>
            <person name="Young S.K."/>
            <person name="Zeng Q."/>
            <person name="Gargeya S."/>
            <person name="Fitzgerald M."/>
            <person name="Haas B."/>
            <person name="Abouelleil A."/>
            <person name="Allen A.W."/>
            <person name="Alvarado L."/>
            <person name="Arachchi H.M."/>
            <person name="Berlin A.M."/>
            <person name="Chapman S.B."/>
            <person name="Gainer-Dewar J."/>
            <person name="Goldberg J."/>
            <person name="Griggs A."/>
            <person name="Gujja S."/>
            <person name="Hansen M."/>
            <person name="Howarth C."/>
            <person name="Imamovic A."/>
            <person name="Ireland A."/>
            <person name="Larimer J."/>
            <person name="McCowan C."/>
            <person name="Murphy C."/>
            <person name="Pearson M."/>
            <person name="Poon T.W."/>
            <person name="Priest M."/>
            <person name="Roberts A."/>
            <person name="Saif S."/>
            <person name="Shea T."/>
            <person name="Sisk P."/>
            <person name="Sykes S."/>
            <person name="Wortman J."/>
            <person name="Nusbaum C."/>
            <person name="Birren B."/>
        </authorList>
    </citation>
    <scope>NUCLEOTIDE SEQUENCE [LARGE SCALE GENOMIC DNA]</scope>
    <source>
        <strain evidence="10 11">CBS 114405</strain>
    </source>
</reference>